<dbReference type="InterPro" id="IPR012338">
    <property type="entry name" value="Beta-lactam/transpept-like"/>
</dbReference>
<dbReference type="HOGENOM" id="CLU_020027_16_0_11"/>
<dbReference type="Pfam" id="PF00144">
    <property type="entry name" value="Beta-lactamase"/>
    <property type="match status" value="1"/>
</dbReference>
<dbReference type="eggNOG" id="COG1680">
    <property type="taxonomic scope" value="Bacteria"/>
</dbReference>
<feature type="domain" description="Beta-lactamase-related" evidence="1">
    <location>
        <begin position="71"/>
        <end position="409"/>
    </location>
</feature>
<dbReference type="KEGG" id="nda:Ndas_4797"/>
<dbReference type="InterPro" id="IPR006311">
    <property type="entry name" value="TAT_signal"/>
</dbReference>
<evidence type="ECO:0000313" key="3">
    <source>
        <dbReference type="Proteomes" id="UP000002219"/>
    </source>
</evidence>
<keyword evidence="3" id="KW-1185">Reference proteome</keyword>
<evidence type="ECO:0000313" key="2">
    <source>
        <dbReference type="EMBL" id="ADH70181.1"/>
    </source>
</evidence>
<dbReference type="Proteomes" id="UP000002219">
    <property type="component" value="Chromosome 1"/>
</dbReference>
<dbReference type="EMBL" id="CP002040">
    <property type="protein sequence ID" value="ADH70181.1"/>
    <property type="molecule type" value="Genomic_DNA"/>
</dbReference>
<dbReference type="AlphaFoldDB" id="D7B093"/>
<name>D7B093_NOCDD</name>
<sequence>MFPRAARLSGARADSRSALGLPGGVSRRRMLTLTGTAGAAAAAGALGAAPVSAAERTWRVTGEDVAPLAHFDGVMKDYMQARGITAGSLAVARNGRLSLARGYTWGDDSVATTGVTDVFRIASLSKPVAGTAAMRLAQEGELDLDAPLADLVDLSPLAGETADPRLGEVTVRRALQHLGGWDRDLSFDPLWNTIAISREMGVDLPLGRSEVIAYTSGMELDHAPGTRYAYSNYGYLLVSEAIAAVTGRSYEDHVVSDVLGAVDIARMRAGRSLSADQEGEVGYDSKYTVTSALDSSGAQVPYPYGGFNLEIQLGNGGWVASAADLARFCTIYDTPEAAGVLTPDSISTVFEQPETGGGATHYGLGWSVRPTGSGENTWHTGSMPGTYTFLARSNGYTVVALFNRRDEGDALNWGEIDPKLWDAVNEVGTWPTEDLTPIYF</sequence>
<dbReference type="RefSeq" id="WP_013155788.1">
    <property type="nucleotide sequence ID" value="NC_014210.1"/>
</dbReference>
<proteinExistence type="predicted"/>
<dbReference type="PANTHER" id="PTHR46825">
    <property type="entry name" value="D-ALANYL-D-ALANINE-CARBOXYPEPTIDASE/ENDOPEPTIDASE AMPH"/>
    <property type="match status" value="1"/>
</dbReference>
<organism evidence="2 3">
    <name type="scientific">Nocardiopsis dassonvillei (strain ATCC 23218 / DSM 43111 / CIP 107115 / JCM 7437 / KCTC 9190 / NBRC 14626 / NCTC 10488 / NRRL B-5397 / IMRU 509)</name>
    <name type="common">Actinomadura dassonvillei</name>
    <dbReference type="NCBI Taxonomy" id="446468"/>
    <lineage>
        <taxon>Bacteria</taxon>
        <taxon>Bacillati</taxon>
        <taxon>Actinomycetota</taxon>
        <taxon>Actinomycetes</taxon>
        <taxon>Streptosporangiales</taxon>
        <taxon>Nocardiopsidaceae</taxon>
        <taxon>Nocardiopsis</taxon>
    </lineage>
</organism>
<dbReference type="PROSITE" id="PS51318">
    <property type="entry name" value="TAT"/>
    <property type="match status" value="1"/>
</dbReference>
<dbReference type="SUPFAM" id="SSF56601">
    <property type="entry name" value="beta-lactamase/transpeptidase-like"/>
    <property type="match status" value="1"/>
</dbReference>
<dbReference type="STRING" id="446468.Ndas_4797"/>
<accession>D7B093</accession>
<dbReference type="GeneID" id="91487332"/>
<evidence type="ECO:0000259" key="1">
    <source>
        <dbReference type="Pfam" id="PF00144"/>
    </source>
</evidence>
<dbReference type="PANTHER" id="PTHR46825:SF9">
    <property type="entry name" value="BETA-LACTAMASE-RELATED DOMAIN-CONTAINING PROTEIN"/>
    <property type="match status" value="1"/>
</dbReference>
<reference evidence="2 3" key="1">
    <citation type="journal article" date="2010" name="Stand. Genomic Sci.">
        <title>Complete genome sequence of Nocardiopsis dassonvillei type strain (IMRU 509).</title>
        <authorList>
            <person name="Sun H."/>
            <person name="Lapidus A."/>
            <person name="Nolan M."/>
            <person name="Lucas S."/>
            <person name="Del Rio T.G."/>
            <person name="Tice H."/>
            <person name="Cheng J.F."/>
            <person name="Tapia R."/>
            <person name="Han C."/>
            <person name="Goodwin L."/>
            <person name="Pitluck S."/>
            <person name="Pagani I."/>
            <person name="Ivanova N."/>
            <person name="Mavromatis K."/>
            <person name="Mikhailova N."/>
            <person name="Pati A."/>
            <person name="Chen A."/>
            <person name="Palaniappan K."/>
            <person name="Land M."/>
            <person name="Hauser L."/>
            <person name="Chang Y.J."/>
            <person name="Jeffries C.D."/>
            <person name="Djao O.D."/>
            <person name="Rohde M."/>
            <person name="Sikorski J."/>
            <person name="Goker M."/>
            <person name="Woyke T."/>
            <person name="Bristow J."/>
            <person name="Eisen J.A."/>
            <person name="Markowitz V."/>
            <person name="Hugenholtz P."/>
            <person name="Kyrpides N.C."/>
            <person name="Klenk H.P."/>
        </authorList>
    </citation>
    <scope>NUCLEOTIDE SEQUENCE [LARGE SCALE GENOMIC DNA]</scope>
    <source>
        <strain evidence="3">ATCC 23218 / DSM 43111 / CIP 107115 / JCM 7437 / KCTC 9190 / NBRC 14626 / NCTC 10488 / NRRL B-5397 / IMRU 509</strain>
    </source>
</reference>
<dbReference type="Gene3D" id="3.40.710.10">
    <property type="entry name" value="DD-peptidase/beta-lactamase superfamily"/>
    <property type="match status" value="1"/>
</dbReference>
<gene>
    <name evidence="2" type="ordered locus">Ndas_4797</name>
</gene>
<dbReference type="InterPro" id="IPR001466">
    <property type="entry name" value="Beta-lactam-related"/>
</dbReference>
<dbReference type="InterPro" id="IPR050491">
    <property type="entry name" value="AmpC-like"/>
</dbReference>
<protein>
    <submittedName>
        <fullName evidence="2">Beta-lactamase</fullName>
    </submittedName>
</protein>